<dbReference type="GO" id="GO:0005524">
    <property type="term" value="F:ATP binding"/>
    <property type="evidence" value="ECO:0007669"/>
    <property type="project" value="UniProtKB-KW"/>
</dbReference>
<comment type="cofactor">
    <cofactor evidence="1">
        <name>Mg(2+)</name>
        <dbReference type="ChEBI" id="CHEBI:18420"/>
    </cofactor>
</comment>
<keyword evidence="11" id="KW-0648">Protein biosynthesis</keyword>
<dbReference type="GeneID" id="10361521"/>
<dbReference type="OrthoDB" id="10073at2157"/>
<evidence type="ECO:0000256" key="7">
    <source>
        <dbReference type="ARBA" id="ARBA00022723"/>
    </source>
</evidence>
<keyword evidence="12" id="KW-0030">Aminoacyl-tRNA synthetase</keyword>
<dbReference type="GO" id="GO:0000287">
    <property type="term" value="F:magnesium ion binding"/>
    <property type="evidence" value="ECO:0007669"/>
    <property type="project" value="InterPro"/>
</dbReference>
<evidence type="ECO:0000313" key="14">
    <source>
        <dbReference type="EMBL" id="AEA13468.1"/>
    </source>
</evidence>
<proteinExistence type="inferred from homology"/>
<dbReference type="InterPro" id="IPR005147">
    <property type="entry name" value="tRNA_synthase_B5-dom"/>
</dbReference>
<dbReference type="InterPro" id="IPR009061">
    <property type="entry name" value="DNA-bd_dom_put_sf"/>
</dbReference>
<evidence type="ECO:0000256" key="5">
    <source>
        <dbReference type="ARBA" id="ARBA00022490"/>
    </source>
</evidence>
<dbReference type="KEGG" id="tuz:TUZN_2010"/>
<dbReference type="Proteomes" id="UP000008138">
    <property type="component" value="Chromosome"/>
</dbReference>
<evidence type="ECO:0000256" key="3">
    <source>
        <dbReference type="ARBA" id="ARBA00007438"/>
    </source>
</evidence>
<comment type="subcellular location">
    <subcellularLocation>
        <location evidence="2">Cytoplasm</location>
    </subcellularLocation>
</comment>
<dbReference type="HOGENOM" id="CLU_020279_3_0_2"/>
<gene>
    <name evidence="14" type="ordered locus">TUZN_2010</name>
</gene>
<sequence>MPVIDVSLWDLQRLVGASEAQILNALEYVKGEIEGREGDRLRIEITHDRPDHFSAEGLARTLKGILGIEEGLPEAKVEEGAIELRYEGVIEERPYAVMAVVRDLALDDEAIVQMIQLQEKLHDTYGRDRKKVAIGYYDLSKIKPPIFYRRISQEDKYTPLGFDREIRVREMYEVTDKGRKYASLIKREAPPALVDSEGKIMVVVPVLGSECCKVTPSTRDVLIDVTGPQLEPLLKILSILVYSLLERSKSRRVELVKINGVYPTRLESREIYVDRKQVGEMLGIDLSDEEYRSLLRRARHDLRGDSVLVAPYRINLISWVDIAEDIAIMKGYGNISRVPPPIITAGRRHRSEISSEDARRALLSLGFQEVMNGVLTHSALLDAFGLKYARVVNPVSERLDAVRSSLLPGLLSVVSGLKRPRVKLFEIGDVVAEGLTRRAVAAAIGGDGVTITDGIAVFRSLCIALGVNCRVENGHMYWCAEGRCAELKGEVDGYVGEVRPDILTKLGVFVPVVLGEIFLT</sequence>
<keyword evidence="10" id="KW-0460">Magnesium</keyword>
<dbReference type="EC" id="6.1.1.20" evidence="4"/>
<keyword evidence="9" id="KW-0067">ATP-binding</keyword>
<dbReference type="InterPro" id="IPR005146">
    <property type="entry name" value="B3/B4_tRNA-bd"/>
</dbReference>
<dbReference type="PANTHER" id="PTHR10947:SF0">
    <property type="entry name" value="PHENYLALANINE--TRNA LIGASE BETA SUBUNIT"/>
    <property type="match status" value="1"/>
</dbReference>
<keyword evidence="7" id="KW-0479">Metal-binding</keyword>
<dbReference type="GO" id="GO:0003723">
    <property type="term" value="F:RNA binding"/>
    <property type="evidence" value="ECO:0007669"/>
    <property type="project" value="InterPro"/>
</dbReference>
<keyword evidence="5" id="KW-0963">Cytoplasm</keyword>
<dbReference type="SMART" id="SM00873">
    <property type="entry name" value="B3_4"/>
    <property type="match status" value="1"/>
</dbReference>
<dbReference type="InterPro" id="IPR045864">
    <property type="entry name" value="aa-tRNA-synth_II/BPL/LPL"/>
</dbReference>
<evidence type="ECO:0000256" key="10">
    <source>
        <dbReference type="ARBA" id="ARBA00022842"/>
    </source>
</evidence>
<dbReference type="InterPro" id="IPR045060">
    <property type="entry name" value="Phe-tRNA-ligase_IIc_bsu"/>
</dbReference>
<dbReference type="InterPro" id="IPR041616">
    <property type="entry name" value="PheRS_beta_core"/>
</dbReference>
<keyword evidence="6" id="KW-0436">Ligase</keyword>
<dbReference type="GO" id="GO:0009328">
    <property type="term" value="C:phenylalanine-tRNA ligase complex"/>
    <property type="evidence" value="ECO:0007669"/>
    <property type="project" value="TreeGrafter"/>
</dbReference>
<evidence type="ECO:0000256" key="4">
    <source>
        <dbReference type="ARBA" id="ARBA00012814"/>
    </source>
</evidence>
<evidence type="ECO:0000256" key="11">
    <source>
        <dbReference type="ARBA" id="ARBA00022917"/>
    </source>
</evidence>
<evidence type="ECO:0000313" key="15">
    <source>
        <dbReference type="Proteomes" id="UP000008138"/>
    </source>
</evidence>
<dbReference type="GO" id="GO:0004826">
    <property type="term" value="F:phenylalanine-tRNA ligase activity"/>
    <property type="evidence" value="ECO:0007669"/>
    <property type="project" value="UniProtKB-EC"/>
</dbReference>
<evidence type="ECO:0000256" key="2">
    <source>
        <dbReference type="ARBA" id="ARBA00004496"/>
    </source>
</evidence>
<dbReference type="SUPFAM" id="SSF55681">
    <property type="entry name" value="Class II aaRS and biotin synthetases"/>
    <property type="match status" value="1"/>
</dbReference>
<accession>F2L4W4</accession>
<evidence type="ECO:0000256" key="9">
    <source>
        <dbReference type="ARBA" id="ARBA00022840"/>
    </source>
</evidence>
<dbReference type="AlphaFoldDB" id="F2L4W4"/>
<dbReference type="eggNOG" id="arCOG00412">
    <property type="taxonomic scope" value="Archaea"/>
</dbReference>
<dbReference type="SMART" id="SM00874">
    <property type="entry name" value="B5"/>
    <property type="match status" value="1"/>
</dbReference>
<organism evidence="14 15">
    <name type="scientific">Thermoproteus uzoniensis (strain 768-20)</name>
    <dbReference type="NCBI Taxonomy" id="999630"/>
    <lineage>
        <taxon>Archaea</taxon>
        <taxon>Thermoproteota</taxon>
        <taxon>Thermoprotei</taxon>
        <taxon>Thermoproteales</taxon>
        <taxon>Thermoproteaceae</taxon>
        <taxon>Thermoproteus</taxon>
    </lineage>
</organism>
<dbReference type="EMBL" id="CP002590">
    <property type="protein sequence ID" value="AEA13468.1"/>
    <property type="molecule type" value="Genomic_DNA"/>
</dbReference>
<evidence type="ECO:0000259" key="13">
    <source>
        <dbReference type="PROSITE" id="PS51483"/>
    </source>
</evidence>
<evidence type="ECO:0000256" key="6">
    <source>
        <dbReference type="ARBA" id="ARBA00022598"/>
    </source>
</evidence>
<keyword evidence="8" id="KW-0547">Nucleotide-binding</keyword>
<reference evidence="14 15" key="1">
    <citation type="journal article" date="2011" name="J. Bacteriol.">
        <title>Complete genome sequence of the thermoacidophilic crenarchaeon Thermoproteus uzoniensis 768-20.</title>
        <authorList>
            <person name="Mardanov A.V."/>
            <person name="Gumerov V.M."/>
            <person name="Beletsky A.V."/>
            <person name="Prokofeva M.I."/>
            <person name="Bonch-Osmolovskaya E.A."/>
            <person name="Ravin N.V."/>
            <person name="Skryabin K.G."/>
        </authorList>
    </citation>
    <scope>NUCLEOTIDE SEQUENCE [LARGE SCALE GENOMIC DNA]</scope>
    <source>
        <strain evidence="14 15">768-20</strain>
    </source>
</reference>
<evidence type="ECO:0000256" key="12">
    <source>
        <dbReference type="ARBA" id="ARBA00023146"/>
    </source>
</evidence>
<keyword evidence="15" id="KW-1185">Reference proteome</keyword>
<dbReference type="GO" id="GO:0006432">
    <property type="term" value="P:phenylalanyl-tRNA aminoacylation"/>
    <property type="evidence" value="ECO:0007669"/>
    <property type="project" value="InterPro"/>
</dbReference>
<dbReference type="Gene3D" id="3.50.40.10">
    <property type="entry name" value="Phenylalanyl-trna Synthetase, Chain B, domain 3"/>
    <property type="match status" value="1"/>
</dbReference>
<dbReference type="STRING" id="999630.TUZN_2010"/>
<dbReference type="Gene3D" id="3.30.56.10">
    <property type="match status" value="2"/>
</dbReference>
<dbReference type="PROSITE" id="PS51483">
    <property type="entry name" value="B5"/>
    <property type="match status" value="1"/>
</dbReference>
<protein>
    <recommendedName>
        <fullName evidence="4">phenylalanine--tRNA ligase</fullName>
        <ecNumber evidence="4">6.1.1.20</ecNumber>
    </recommendedName>
</protein>
<dbReference type="InterPro" id="IPR020825">
    <property type="entry name" value="Phe-tRNA_synthase-like_B3/B4"/>
</dbReference>
<dbReference type="PANTHER" id="PTHR10947">
    <property type="entry name" value="PHENYLALANYL-TRNA SYNTHETASE BETA CHAIN AND LEUCINE-RICH REPEAT-CONTAINING PROTEIN 47"/>
    <property type="match status" value="1"/>
</dbReference>
<evidence type="ECO:0000256" key="1">
    <source>
        <dbReference type="ARBA" id="ARBA00001946"/>
    </source>
</evidence>
<feature type="domain" description="B5" evidence="13">
    <location>
        <begin position="266"/>
        <end position="337"/>
    </location>
</feature>
<comment type="similarity">
    <text evidence="3">Belongs to the phenylalanyl-tRNA synthetase beta subunit family. Type 2 subfamily.</text>
</comment>
<name>F2L4W4_THEU7</name>
<dbReference type="Pfam" id="PF17759">
    <property type="entry name" value="tRNA_synthFbeta"/>
    <property type="match status" value="1"/>
</dbReference>
<dbReference type="RefSeq" id="WP_013680803.1">
    <property type="nucleotide sequence ID" value="NC_015315.1"/>
</dbReference>
<reference key="2">
    <citation type="submission" date="2011-03" db="EMBL/GenBank/DDBJ databases">
        <title>Complete genome sequence of the thermoacidophilic crenarchaeon Thermoproteus uzoniensis 768-20.</title>
        <authorList>
            <person name="Mardanov A.V."/>
            <person name="Gumerov V.M."/>
            <person name="Beletsky A.V."/>
            <person name="Prokofeva M.I."/>
            <person name="Bonch-Osmolovskaya E.A."/>
            <person name="Ravin N.V."/>
            <person name="Skryabin K.G."/>
        </authorList>
    </citation>
    <scope>NUCLEOTIDE SEQUENCE</scope>
    <source>
        <strain>768-20</strain>
    </source>
</reference>
<dbReference type="InterPro" id="IPR004531">
    <property type="entry name" value="Phe-tRNA-synth_IIc_bsu_arc_euk"/>
</dbReference>
<evidence type="ECO:0000256" key="8">
    <source>
        <dbReference type="ARBA" id="ARBA00022741"/>
    </source>
</evidence>
<dbReference type="SUPFAM" id="SSF46955">
    <property type="entry name" value="Putative DNA-binding domain"/>
    <property type="match status" value="2"/>
</dbReference>
<dbReference type="NCBIfam" id="TIGR00471">
    <property type="entry name" value="pheT_arch"/>
    <property type="match status" value="1"/>
</dbReference>
<dbReference type="Pfam" id="PF03484">
    <property type="entry name" value="B5"/>
    <property type="match status" value="1"/>
</dbReference>
<dbReference type="Gene3D" id="3.30.930.10">
    <property type="entry name" value="Bira Bifunctional Protein, Domain 2"/>
    <property type="match status" value="1"/>
</dbReference>